<feature type="compositionally biased region" description="Basic residues" evidence="1">
    <location>
        <begin position="315"/>
        <end position="325"/>
    </location>
</feature>
<accession>A0A6P4FH78</accession>
<name>A0A6P4FH78_DRORH</name>
<evidence type="ECO:0000313" key="2">
    <source>
        <dbReference type="RefSeq" id="XP_016989785.1"/>
    </source>
</evidence>
<dbReference type="RefSeq" id="XP_016989785.1">
    <property type="nucleotide sequence ID" value="XM_017134296.1"/>
</dbReference>
<gene>
    <name evidence="2" type="primary">LOC108051963</name>
</gene>
<dbReference type="AlphaFoldDB" id="A0A6P4FH78"/>
<dbReference type="OrthoDB" id="7610693at2759"/>
<feature type="region of interest" description="Disordered" evidence="1">
    <location>
        <begin position="251"/>
        <end position="281"/>
    </location>
</feature>
<reference evidence="2" key="1">
    <citation type="submission" date="2025-08" db="UniProtKB">
        <authorList>
            <consortium name="RefSeq"/>
        </authorList>
    </citation>
    <scope>IDENTIFICATION</scope>
</reference>
<protein>
    <submittedName>
        <fullName evidence="2">Uncharacterized protein LOC108051963</fullName>
    </submittedName>
</protein>
<feature type="region of interest" description="Disordered" evidence="1">
    <location>
        <begin position="310"/>
        <end position="341"/>
    </location>
</feature>
<organism evidence="2">
    <name type="scientific">Drosophila rhopaloa</name>
    <name type="common">Fruit fly</name>
    <dbReference type="NCBI Taxonomy" id="1041015"/>
    <lineage>
        <taxon>Eukaryota</taxon>
        <taxon>Metazoa</taxon>
        <taxon>Ecdysozoa</taxon>
        <taxon>Arthropoda</taxon>
        <taxon>Hexapoda</taxon>
        <taxon>Insecta</taxon>
        <taxon>Pterygota</taxon>
        <taxon>Neoptera</taxon>
        <taxon>Endopterygota</taxon>
        <taxon>Diptera</taxon>
        <taxon>Brachycera</taxon>
        <taxon>Muscomorpha</taxon>
        <taxon>Ephydroidea</taxon>
        <taxon>Drosophilidae</taxon>
        <taxon>Drosophila</taxon>
        <taxon>Sophophora</taxon>
    </lineage>
</organism>
<sequence length="360" mass="39441">MEQLQPGDACLECLGLGKNHKLRFFNINLEEQLLKCESRSCLWPHNDEVSSDEELDLGAGVPFSDPLSAIRVVETPGPTLPPPSGAISLANPPSDDDDEFILQLLQQLTPSTDTNSVESFTESNMNLSSMADLFSLNHTEEKSCPELELPDLSFLEENITGLKEPPKAVIAKQEITLLPAKLRSPPKSKIPQSYKVKVEVAPLKTPSSQVKQDVVPLNTCSSQTKQEVAPLKIFTGSTFQRKLEIPLLPASLNSSPRIKPKGDPFSTPPKKASTQPQTQLQTSPAVNIIISIPELNPAIPFLDAIKRHSAEAKHTARAGGRRPRRLTRETPGRGIRTQELRNLIEQLETTADAKRSAPPP</sequence>
<feature type="compositionally biased region" description="Basic and acidic residues" evidence="1">
    <location>
        <begin position="326"/>
        <end position="339"/>
    </location>
</feature>
<proteinExistence type="predicted"/>
<evidence type="ECO:0000256" key="1">
    <source>
        <dbReference type="SAM" id="MobiDB-lite"/>
    </source>
</evidence>